<dbReference type="InterPro" id="IPR004441">
    <property type="entry name" value="rRNA_MeTrfase_TrmH"/>
</dbReference>
<dbReference type="GO" id="GO:0005829">
    <property type="term" value="C:cytosol"/>
    <property type="evidence" value="ECO:0007669"/>
    <property type="project" value="TreeGrafter"/>
</dbReference>
<evidence type="ECO:0000313" key="5">
    <source>
        <dbReference type="Proteomes" id="UP000231569"/>
    </source>
</evidence>
<dbReference type="Gene3D" id="3.40.1280.10">
    <property type="match status" value="1"/>
</dbReference>
<reference evidence="5" key="1">
    <citation type="submission" date="2017-09" db="EMBL/GenBank/DDBJ databases">
        <title>Depth-based differentiation of microbial function through sediment-hosted aquifers and enrichment of novel symbionts in the deep terrestrial subsurface.</title>
        <authorList>
            <person name="Probst A.J."/>
            <person name="Ladd B."/>
            <person name="Jarett J.K."/>
            <person name="Geller-Mcgrath D.E."/>
            <person name="Sieber C.M.K."/>
            <person name="Emerson J.B."/>
            <person name="Anantharaman K."/>
            <person name="Thomas B.C."/>
            <person name="Malmstrom R."/>
            <person name="Stieglmeier M."/>
            <person name="Klingl A."/>
            <person name="Woyke T."/>
            <person name="Ryan C.M."/>
            <person name="Banfield J.F."/>
        </authorList>
    </citation>
    <scope>NUCLEOTIDE SEQUENCE [LARGE SCALE GENOMIC DNA]</scope>
</reference>
<feature type="domain" description="tRNA/rRNA methyltransferase SpoU type" evidence="3">
    <location>
        <begin position="35"/>
        <end position="182"/>
    </location>
</feature>
<dbReference type="Proteomes" id="UP000231569">
    <property type="component" value="Unassembled WGS sequence"/>
</dbReference>
<dbReference type="InterPro" id="IPR029028">
    <property type="entry name" value="Alpha/beta_knot_MTases"/>
</dbReference>
<dbReference type="GO" id="GO:0003723">
    <property type="term" value="F:RNA binding"/>
    <property type="evidence" value="ECO:0007669"/>
    <property type="project" value="InterPro"/>
</dbReference>
<dbReference type="Pfam" id="PF00588">
    <property type="entry name" value="SpoU_methylase"/>
    <property type="match status" value="1"/>
</dbReference>
<evidence type="ECO:0000256" key="1">
    <source>
        <dbReference type="ARBA" id="ARBA00022603"/>
    </source>
</evidence>
<dbReference type="SUPFAM" id="SSF75217">
    <property type="entry name" value="alpha/beta knot"/>
    <property type="match status" value="1"/>
</dbReference>
<keyword evidence="2 4" id="KW-0808">Transferase</keyword>
<protein>
    <submittedName>
        <fullName evidence="4">RNA methyltransferase</fullName>
    </submittedName>
</protein>
<accession>A0A2M8KU14</accession>
<dbReference type="GO" id="GO:0032259">
    <property type="term" value="P:methylation"/>
    <property type="evidence" value="ECO:0007669"/>
    <property type="project" value="UniProtKB-KW"/>
</dbReference>
<comment type="caution">
    <text evidence="4">The sequence shown here is derived from an EMBL/GenBank/DDBJ whole genome shotgun (WGS) entry which is preliminary data.</text>
</comment>
<organism evidence="4 5">
    <name type="scientific">Candidatus Roizmanbacteria bacterium CG10_big_fil_rev_8_21_14_0_10_45_7</name>
    <dbReference type="NCBI Taxonomy" id="1974854"/>
    <lineage>
        <taxon>Bacteria</taxon>
        <taxon>Candidatus Roizmaniibacteriota</taxon>
    </lineage>
</organism>
<dbReference type="GO" id="GO:0006396">
    <property type="term" value="P:RNA processing"/>
    <property type="evidence" value="ECO:0007669"/>
    <property type="project" value="InterPro"/>
</dbReference>
<dbReference type="AlphaFoldDB" id="A0A2M8KU14"/>
<dbReference type="PANTHER" id="PTHR46429:SF1">
    <property type="entry name" value="23S RRNA (GUANOSINE-2'-O-)-METHYLTRANSFERASE RLMB"/>
    <property type="match status" value="1"/>
</dbReference>
<sequence length="189" mass="20807">MVSSLSMSFARELRKGNAVPRSPNKVTDEVGQPSIVLVLDDVYDTFNVGGMYRVGDAVGVSHIYHCGGTPMPASRGEPPNPKIARSSVGLYQYIPYSHAENTLELITQLKHEGYHIVSLEQDERSTPYNHYNYPPKTALVVGNETFGVKKDVMDASDGIVELPMYGINKSVNVVVATGIVLYQIRTSFR</sequence>
<dbReference type="InterPro" id="IPR001537">
    <property type="entry name" value="SpoU_MeTrfase"/>
</dbReference>
<keyword evidence="1 4" id="KW-0489">Methyltransferase</keyword>
<evidence type="ECO:0000259" key="3">
    <source>
        <dbReference type="Pfam" id="PF00588"/>
    </source>
</evidence>
<evidence type="ECO:0000256" key="2">
    <source>
        <dbReference type="ARBA" id="ARBA00022679"/>
    </source>
</evidence>
<dbReference type="PANTHER" id="PTHR46429">
    <property type="entry name" value="23S RRNA (GUANOSINE-2'-O-)-METHYLTRANSFERASE RLMB"/>
    <property type="match status" value="1"/>
</dbReference>
<dbReference type="GO" id="GO:0008173">
    <property type="term" value="F:RNA methyltransferase activity"/>
    <property type="evidence" value="ECO:0007669"/>
    <property type="project" value="InterPro"/>
</dbReference>
<proteinExistence type="predicted"/>
<dbReference type="EMBL" id="PFEE01000071">
    <property type="protein sequence ID" value="PJE63417.1"/>
    <property type="molecule type" value="Genomic_DNA"/>
</dbReference>
<gene>
    <name evidence="4" type="ORF">COU89_03430</name>
</gene>
<evidence type="ECO:0000313" key="4">
    <source>
        <dbReference type="EMBL" id="PJE63417.1"/>
    </source>
</evidence>
<name>A0A2M8KU14_9BACT</name>
<dbReference type="InterPro" id="IPR029026">
    <property type="entry name" value="tRNA_m1G_MTases_N"/>
</dbReference>